<dbReference type="EMBL" id="PREZ01000003">
    <property type="protein sequence ID" value="PPA71026.1"/>
    <property type="molecule type" value="Genomic_DNA"/>
</dbReference>
<protein>
    <submittedName>
        <fullName evidence="8">EamA family transporter</fullName>
    </submittedName>
</protein>
<accession>A0A2S5GDF7</accession>
<evidence type="ECO:0000256" key="5">
    <source>
        <dbReference type="ARBA" id="ARBA00023136"/>
    </source>
</evidence>
<dbReference type="RefSeq" id="WP_104057775.1">
    <property type="nucleotide sequence ID" value="NZ_PREZ01000003.1"/>
</dbReference>
<dbReference type="InterPro" id="IPR000620">
    <property type="entry name" value="EamA_dom"/>
</dbReference>
<comment type="subcellular location">
    <subcellularLocation>
        <location evidence="1">Endomembrane system</location>
        <topology evidence="1">Multi-pass membrane protein</topology>
    </subcellularLocation>
</comment>
<feature type="transmembrane region" description="Helical" evidence="6">
    <location>
        <begin position="29"/>
        <end position="50"/>
    </location>
</feature>
<dbReference type="Pfam" id="PF00892">
    <property type="entry name" value="EamA"/>
    <property type="match status" value="2"/>
</dbReference>
<feature type="transmembrane region" description="Helical" evidence="6">
    <location>
        <begin position="94"/>
        <end position="115"/>
    </location>
</feature>
<evidence type="ECO:0000256" key="6">
    <source>
        <dbReference type="SAM" id="Phobius"/>
    </source>
</evidence>
<feature type="transmembrane region" description="Helical" evidence="6">
    <location>
        <begin position="122"/>
        <end position="138"/>
    </location>
</feature>
<dbReference type="OrthoDB" id="149142at2"/>
<evidence type="ECO:0000256" key="4">
    <source>
        <dbReference type="ARBA" id="ARBA00022989"/>
    </source>
</evidence>
<dbReference type="AlphaFoldDB" id="A0A2S5GDF7"/>
<dbReference type="PANTHER" id="PTHR32322">
    <property type="entry name" value="INNER MEMBRANE TRANSPORTER"/>
    <property type="match status" value="1"/>
</dbReference>
<feature type="transmembrane region" description="Helical" evidence="6">
    <location>
        <begin position="269"/>
        <end position="287"/>
    </location>
</feature>
<feature type="domain" description="EamA" evidence="7">
    <location>
        <begin position="149"/>
        <end position="288"/>
    </location>
</feature>
<feature type="transmembrane region" description="Helical" evidence="6">
    <location>
        <begin position="213"/>
        <end position="238"/>
    </location>
</feature>
<dbReference type="GO" id="GO:0016020">
    <property type="term" value="C:membrane"/>
    <property type="evidence" value="ECO:0007669"/>
    <property type="project" value="UniProtKB-SubCell"/>
</dbReference>
<evidence type="ECO:0000313" key="8">
    <source>
        <dbReference type="EMBL" id="PPA71026.1"/>
    </source>
</evidence>
<comment type="similarity">
    <text evidence="2">Belongs to the EamA transporter family.</text>
</comment>
<reference evidence="8 9" key="1">
    <citation type="submission" date="2018-02" db="EMBL/GenBank/DDBJ databases">
        <title>Jeotgalibacillus proteolyticum sp. nov. a protease producing bacterium isolated from ocean sediments of Laizhou Bay.</title>
        <authorList>
            <person name="Li Y."/>
        </authorList>
    </citation>
    <scope>NUCLEOTIDE SEQUENCE [LARGE SCALE GENOMIC DNA]</scope>
    <source>
        <strain evidence="8 9">22-7</strain>
    </source>
</reference>
<feature type="transmembrane region" description="Helical" evidence="6">
    <location>
        <begin position="62"/>
        <end position="82"/>
    </location>
</feature>
<name>A0A2S5GDF7_9BACL</name>
<dbReference type="InterPro" id="IPR037185">
    <property type="entry name" value="EmrE-like"/>
</dbReference>
<keyword evidence="5 6" id="KW-0472">Membrane</keyword>
<evidence type="ECO:0000313" key="9">
    <source>
        <dbReference type="Proteomes" id="UP000239047"/>
    </source>
</evidence>
<keyword evidence="9" id="KW-1185">Reference proteome</keyword>
<dbReference type="PANTHER" id="PTHR32322:SF9">
    <property type="entry name" value="AMINO-ACID METABOLITE EFFLUX PUMP-RELATED"/>
    <property type="match status" value="1"/>
</dbReference>
<organism evidence="8 9">
    <name type="scientific">Jeotgalibacillus proteolyticus</name>
    <dbReference type="NCBI Taxonomy" id="2082395"/>
    <lineage>
        <taxon>Bacteria</taxon>
        <taxon>Bacillati</taxon>
        <taxon>Bacillota</taxon>
        <taxon>Bacilli</taxon>
        <taxon>Bacillales</taxon>
        <taxon>Caryophanaceae</taxon>
        <taxon>Jeotgalibacillus</taxon>
    </lineage>
</organism>
<dbReference type="SUPFAM" id="SSF103481">
    <property type="entry name" value="Multidrug resistance efflux transporter EmrE"/>
    <property type="match status" value="2"/>
</dbReference>
<dbReference type="InterPro" id="IPR050638">
    <property type="entry name" value="AA-Vitamin_Transporters"/>
</dbReference>
<evidence type="ECO:0000256" key="3">
    <source>
        <dbReference type="ARBA" id="ARBA00022692"/>
    </source>
</evidence>
<evidence type="ECO:0000256" key="2">
    <source>
        <dbReference type="ARBA" id="ARBA00007362"/>
    </source>
</evidence>
<evidence type="ECO:0000256" key="1">
    <source>
        <dbReference type="ARBA" id="ARBA00004127"/>
    </source>
</evidence>
<evidence type="ECO:0000259" key="7">
    <source>
        <dbReference type="Pfam" id="PF00892"/>
    </source>
</evidence>
<feature type="transmembrane region" description="Helical" evidence="6">
    <location>
        <begin position="245"/>
        <end position="263"/>
    </location>
</feature>
<dbReference type="Proteomes" id="UP000239047">
    <property type="component" value="Unassembled WGS sequence"/>
</dbReference>
<sequence>MQLYSALILLSLIWGLSFVFISEMISVAGVWGTVLLRCLAGAVILLPLFITKVRKEKGTGPLPWKAIITVGIFNAGLPWGLIALSQTEITSNTAAVLNASTPILTGLMGFIFFSVLLTKRQWGGIALGFIGILILIDFNAHELLTGHFIGIGTMVLAAACYGFSSQFSRRHLQKLNVLVLTTLSLLVGASVGLVGVLFTEPSFVTNVVGSIDAIFIISLIGLGCLGSGVAHLLFYYLINKGGAEFATTVTYLVPLTALLWGKVLLGEAVTQNLLVGLVTIFLGVYLANWKPKKERQHFLSRKQA</sequence>
<feature type="domain" description="EamA" evidence="7">
    <location>
        <begin position="6"/>
        <end position="135"/>
    </location>
</feature>
<feature type="transmembrane region" description="Helical" evidence="6">
    <location>
        <begin position="175"/>
        <end position="198"/>
    </location>
</feature>
<proteinExistence type="inferred from homology"/>
<gene>
    <name evidence="8" type="ORF">C4B60_09620</name>
</gene>
<keyword evidence="4 6" id="KW-1133">Transmembrane helix</keyword>
<feature type="transmembrane region" description="Helical" evidence="6">
    <location>
        <begin position="144"/>
        <end position="163"/>
    </location>
</feature>
<keyword evidence="3 6" id="KW-0812">Transmembrane</keyword>
<comment type="caution">
    <text evidence="8">The sequence shown here is derived from an EMBL/GenBank/DDBJ whole genome shotgun (WGS) entry which is preliminary data.</text>
</comment>